<dbReference type="Proteomes" id="UP000189004">
    <property type="component" value="Unassembled WGS sequence"/>
</dbReference>
<keyword evidence="1" id="KW-0175">Coiled coil</keyword>
<gene>
    <name evidence="4" type="ORF">NOSIN_18715</name>
</gene>
<dbReference type="EMBL" id="MCOK01000001">
    <property type="protein sequence ID" value="OOC55605.1"/>
    <property type="molecule type" value="Genomic_DNA"/>
</dbReference>
<organism evidence="4 5">
    <name type="scientific">Nocardiopsis sinuspersici</name>
    <dbReference type="NCBI Taxonomy" id="501010"/>
    <lineage>
        <taxon>Bacteria</taxon>
        <taxon>Bacillati</taxon>
        <taxon>Actinomycetota</taxon>
        <taxon>Actinomycetes</taxon>
        <taxon>Streptosporangiales</taxon>
        <taxon>Nocardiopsidaceae</taxon>
        <taxon>Nocardiopsis</taxon>
    </lineage>
</organism>
<keyword evidence="3" id="KW-1133">Transmembrane helix</keyword>
<dbReference type="RefSeq" id="WP_077692035.1">
    <property type="nucleotide sequence ID" value="NZ_MCOK01000001.1"/>
</dbReference>
<accession>A0A1V3C4E7</accession>
<keyword evidence="5" id="KW-1185">Reference proteome</keyword>
<feature type="coiled-coil region" evidence="1">
    <location>
        <begin position="150"/>
        <end position="185"/>
    </location>
</feature>
<reference evidence="5" key="1">
    <citation type="submission" date="2016-08" db="EMBL/GenBank/DDBJ databases">
        <authorList>
            <person name="Tokovenko B."/>
            <person name="Kalinowski J."/>
        </authorList>
    </citation>
    <scope>NUCLEOTIDE SEQUENCE [LARGE SCALE GENOMIC DNA]</scope>
    <source>
        <strain evidence="5">UTMC102</strain>
    </source>
</reference>
<dbReference type="STRING" id="501010.NOSIN_18715"/>
<feature type="transmembrane region" description="Helical" evidence="3">
    <location>
        <begin position="110"/>
        <end position="130"/>
    </location>
</feature>
<evidence type="ECO:0000313" key="4">
    <source>
        <dbReference type="EMBL" id="OOC55605.1"/>
    </source>
</evidence>
<proteinExistence type="predicted"/>
<evidence type="ECO:0000313" key="5">
    <source>
        <dbReference type="Proteomes" id="UP000189004"/>
    </source>
</evidence>
<dbReference type="AlphaFoldDB" id="A0A1V3C4E7"/>
<evidence type="ECO:0000256" key="2">
    <source>
        <dbReference type="SAM" id="MobiDB-lite"/>
    </source>
</evidence>
<keyword evidence="3" id="KW-0472">Membrane</keyword>
<feature type="compositionally biased region" description="Basic and acidic residues" evidence="2">
    <location>
        <begin position="59"/>
        <end position="85"/>
    </location>
</feature>
<evidence type="ECO:0000256" key="3">
    <source>
        <dbReference type="SAM" id="Phobius"/>
    </source>
</evidence>
<feature type="region of interest" description="Disordered" evidence="2">
    <location>
        <begin position="32"/>
        <end position="87"/>
    </location>
</feature>
<comment type="caution">
    <text evidence="4">The sequence shown here is derived from an EMBL/GenBank/DDBJ whole genome shotgun (WGS) entry which is preliminary data.</text>
</comment>
<name>A0A1V3C4E7_9ACTN</name>
<sequence>MSSSPLYLAIVVVWLIVLVPMLLRKDSVDVVPEDQRREDEDFEDGPEERVDGGDDPDATETRVLRRGEHGTDPVDGPEAREEAPRPVRHRVAAGSRARVIARRRRRTSGLVLVNVATAVAVAFGLGPWWVTLPPVLLLAGHMVLLREAAKADAERRQALLRARRRELLRARRAEEERRRDAEREAKVIALRERRSQVYDQYADARLRAAGD</sequence>
<feature type="transmembrane region" description="Helical" evidence="3">
    <location>
        <begin position="6"/>
        <end position="23"/>
    </location>
</feature>
<keyword evidence="3" id="KW-0812">Transmembrane</keyword>
<dbReference type="OrthoDB" id="3431665at2"/>
<evidence type="ECO:0000256" key="1">
    <source>
        <dbReference type="SAM" id="Coils"/>
    </source>
</evidence>
<protein>
    <submittedName>
        <fullName evidence="4">Uncharacterized protein</fullName>
    </submittedName>
</protein>